<evidence type="ECO:0000256" key="1">
    <source>
        <dbReference type="ARBA" id="ARBA00023015"/>
    </source>
</evidence>
<dbReference type="AlphaFoldDB" id="A0AA41U695"/>
<dbReference type="SUPFAM" id="SSF46689">
    <property type="entry name" value="Homeodomain-like"/>
    <property type="match status" value="1"/>
</dbReference>
<keyword evidence="2 4" id="KW-0238">DNA-binding</keyword>
<dbReference type="GO" id="GO:0003700">
    <property type="term" value="F:DNA-binding transcription factor activity"/>
    <property type="evidence" value="ECO:0007669"/>
    <property type="project" value="TreeGrafter"/>
</dbReference>
<dbReference type="Proteomes" id="UP001165405">
    <property type="component" value="Unassembled WGS sequence"/>
</dbReference>
<name>A0AA41U695_9MICO</name>
<reference evidence="6" key="1">
    <citation type="submission" date="2022-01" db="EMBL/GenBank/DDBJ databases">
        <title>Antribacter sp. nov., isolated from Guizhou of China.</title>
        <authorList>
            <person name="Chengliang C."/>
            <person name="Ya Z."/>
        </authorList>
    </citation>
    <scope>NUCLEOTIDE SEQUENCE</scope>
    <source>
        <strain evidence="6">KLBMP 9083</strain>
    </source>
</reference>
<gene>
    <name evidence="6" type="ORF">L1785_03705</name>
</gene>
<dbReference type="Pfam" id="PF00440">
    <property type="entry name" value="TetR_N"/>
    <property type="match status" value="1"/>
</dbReference>
<dbReference type="PROSITE" id="PS50977">
    <property type="entry name" value="HTH_TETR_2"/>
    <property type="match status" value="1"/>
</dbReference>
<feature type="DNA-binding region" description="H-T-H motif" evidence="4">
    <location>
        <begin position="38"/>
        <end position="57"/>
    </location>
</feature>
<dbReference type="Pfam" id="PF16859">
    <property type="entry name" value="TetR_C_11"/>
    <property type="match status" value="1"/>
</dbReference>
<dbReference type="GO" id="GO:0000976">
    <property type="term" value="F:transcription cis-regulatory region binding"/>
    <property type="evidence" value="ECO:0007669"/>
    <property type="project" value="TreeGrafter"/>
</dbReference>
<keyword evidence="7" id="KW-1185">Reference proteome</keyword>
<keyword evidence="1" id="KW-0805">Transcription regulation</keyword>
<dbReference type="InterPro" id="IPR050109">
    <property type="entry name" value="HTH-type_TetR-like_transc_reg"/>
</dbReference>
<evidence type="ECO:0000256" key="2">
    <source>
        <dbReference type="ARBA" id="ARBA00023125"/>
    </source>
</evidence>
<evidence type="ECO:0000256" key="4">
    <source>
        <dbReference type="PROSITE-ProRule" id="PRU00335"/>
    </source>
</evidence>
<dbReference type="InterPro" id="IPR036271">
    <property type="entry name" value="Tet_transcr_reg_TetR-rel_C_sf"/>
</dbReference>
<dbReference type="InterPro" id="IPR011075">
    <property type="entry name" value="TetR_C"/>
</dbReference>
<dbReference type="SUPFAM" id="SSF48498">
    <property type="entry name" value="Tetracyclin repressor-like, C-terminal domain"/>
    <property type="match status" value="1"/>
</dbReference>
<dbReference type="PANTHER" id="PTHR30055">
    <property type="entry name" value="HTH-TYPE TRANSCRIPTIONAL REGULATOR RUTR"/>
    <property type="match status" value="1"/>
</dbReference>
<keyword evidence="3" id="KW-0804">Transcription</keyword>
<feature type="domain" description="HTH tetR-type" evidence="5">
    <location>
        <begin position="15"/>
        <end position="75"/>
    </location>
</feature>
<dbReference type="PRINTS" id="PR00455">
    <property type="entry name" value="HTHTETR"/>
</dbReference>
<accession>A0AA41U695</accession>
<dbReference type="RefSeq" id="WP_236087787.1">
    <property type="nucleotide sequence ID" value="NZ_JAKGSG010000012.1"/>
</dbReference>
<evidence type="ECO:0000313" key="7">
    <source>
        <dbReference type="Proteomes" id="UP001165405"/>
    </source>
</evidence>
<sequence length="201" mass="21978">MLEERQRKGGRPRDATRDADILEAARAVLAERGYERTTMAEIAARAGAGKATVYRRWASKAELVIDVLACSGSLAITVDDVPDTGSLRGDLAALRALKSRDESTWRALVGLVSELPHSPELARVVDQRVVGPRVALIRGLLERARDRGELLPGVNVDLLSRVPSSMIAYRLLVTHEPLDPEFLRSLSEDIVVPLATGRPRD</sequence>
<evidence type="ECO:0000259" key="5">
    <source>
        <dbReference type="PROSITE" id="PS50977"/>
    </source>
</evidence>
<proteinExistence type="predicted"/>
<dbReference type="EMBL" id="JAKGSG010000012">
    <property type="protein sequence ID" value="MCF4120075.1"/>
    <property type="molecule type" value="Genomic_DNA"/>
</dbReference>
<evidence type="ECO:0000313" key="6">
    <source>
        <dbReference type="EMBL" id="MCF4120075.1"/>
    </source>
</evidence>
<dbReference type="InterPro" id="IPR009057">
    <property type="entry name" value="Homeodomain-like_sf"/>
</dbReference>
<comment type="caution">
    <text evidence="6">The sequence shown here is derived from an EMBL/GenBank/DDBJ whole genome shotgun (WGS) entry which is preliminary data.</text>
</comment>
<dbReference type="PROSITE" id="PS01081">
    <property type="entry name" value="HTH_TETR_1"/>
    <property type="match status" value="1"/>
</dbReference>
<dbReference type="Gene3D" id="1.10.10.60">
    <property type="entry name" value="Homeodomain-like"/>
    <property type="match status" value="1"/>
</dbReference>
<protein>
    <submittedName>
        <fullName evidence="6">TetR/AcrR family transcriptional regulator</fullName>
    </submittedName>
</protein>
<dbReference type="Gene3D" id="1.10.357.10">
    <property type="entry name" value="Tetracycline Repressor, domain 2"/>
    <property type="match status" value="1"/>
</dbReference>
<organism evidence="6 7">
    <name type="scientific">Antribacter soli</name>
    <dbReference type="NCBI Taxonomy" id="2910976"/>
    <lineage>
        <taxon>Bacteria</taxon>
        <taxon>Bacillati</taxon>
        <taxon>Actinomycetota</taxon>
        <taxon>Actinomycetes</taxon>
        <taxon>Micrococcales</taxon>
        <taxon>Promicromonosporaceae</taxon>
        <taxon>Antribacter</taxon>
    </lineage>
</organism>
<evidence type="ECO:0000256" key="3">
    <source>
        <dbReference type="ARBA" id="ARBA00023163"/>
    </source>
</evidence>
<dbReference type="PANTHER" id="PTHR30055:SF148">
    <property type="entry name" value="TETR-FAMILY TRANSCRIPTIONAL REGULATOR"/>
    <property type="match status" value="1"/>
</dbReference>
<dbReference type="InterPro" id="IPR023772">
    <property type="entry name" value="DNA-bd_HTH_TetR-type_CS"/>
</dbReference>
<dbReference type="InterPro" id="IPR001647">
    <property type="entry name" value="HTH_TetR"/>
</dbReference>